<dbReference type="PANTHER" id="PTHR23506:SF23">
    <property type="entry name" value="GH10249P"/>
    <property type="match status" value="1"/>
</dbReference>
<feature type="transmembrane region" description="Helical" evidence="7">
    <location>
        <begin position="154"/>
        <end position="176"/>
    </location>
</feature>
<dbReference type="Gene3D" id="1.20.1250.20">
    <property type="entry name" value="MFS general substrate transporter like domains"/>
    <property type="match status" value="2"/>
</dbReference>
<feature type="transmembrane region" description="Helical" evidence="7">
    <location>
        <begin position="402"/>
        <end position="421"/>
    </location>
</feature>
<feature type="transmembrane region" description="Helical" evidence="7">
    <location>
        <begin position="21"/>
        <end position="44"/>
    </location>
</feature>
<gene>
    <name evidence="9" type="ORF">MELLADRAFT_44676</name>
</gene>
<dbReference type="PROSITE" id="PS50850">
    <property type="entry name" value="MFS"/>
    <property type="match status" value="1"/>
</dbReference>
<dbReference type="AlphaFoldDB" id="F4RWW4"/>
<dbReference type="InterPro" id="IPR050930">
    <property type="entry name" value="MFS_Vesicular_Transporter"/>
</dbReference>
<dbReference type="InterPro" id="IPR020846">
    <property type="entry name" value="MFS_dom"/>
</dbReference>
<dbReference type="RefSeq" id="XP_007413613.1">
    <property type="nucleotide sequence ID" value="XM_007413551.1"/>
</dbReference>
<organism evidence="10">
    <name type="scientific">Melampsora larici-populina (strain 98AG31 / pathotype 3-4-7)</name>
    <name type="common">Poplar leaf rust fungus</name>
    <dbReference type="NCBI Taxonomy" id="747676"/>
    <lineage>
        <taxon>Eukaryota</taxon>
        <taxon>Fungi</taxon>
        <taxon>Dikarya</taxon>
        <taxon>Basidiomycota</taxon>
        <taxon>Pucciniomycotina</taxon>
        <taxon>Pucciniomycetes</taxon>
        <taxon>Pucciniales</taxon>
        <taxon>Melampsoraceae</taxon>
        <taxon>Melampsora</taxon>
    </lineage>
</organism>
<feature type="transmembrane region" description="Helical" evidence="7">
    <location>
        <begin position="122"/>
        <end position="142"/>
    </location>
</feature>
<keyword evidence="4 7" id="KW-1133">Transmembrane helix</keyword>
<dbReference type="HOGENOM" id="CLU_001265_51_3_1"/>
<dbReference type="GO" id="GO:0016020">
    <property type="term" value="C:membrane"/>
    <property type="evidence" value="ECO:0007669"/>
    <property type="project" value="UniProtKB-SubCell"/>
</dbReference>
<feature type="transmembrane region" description="Helical" evidence="7">
    <location>
        <begin position="295"/>
        <end position="312"/>
    </location>
</feature>
<name>F4RWW4_MELLP</name>
<dbReference type="Pfam" id="PF07690">
    <property type="entry name" value="MFS_1"/>
    <property type="match status" value="1"/>
</dbReference>
<evidence type="ECO:0000259" key="8">
    <source>
        <dbReference type="PROSITE" id="PS50850"/>
    </source>
</evidence>
<evidence type="ECO:0000313" key="10">
    <source>
        <dbReference type="Proteomes" id="UP000001072"/>
    </source>
</evidence>
<feature type="transmembrane region" description="Helical" evidence="7">
    <location>
        <begin position="182"/>
        <end position="202"/>
    </location>
</feature>
<feature type="transmembrane region" description="Helical" evidence="7">
    <location>
        <begin position="64"/>
        <end position="87"/>
    </location>
</feature>
<dbReference type="PANTHER" id="PTHR23506">
    <property type="entry name" value="GH10249P"/>
    <property type="match status" value="1"/>
</dbReference>
<dbReference type="EMBL" id="GL883126">
    <property type="protein sequence ID" value="EGG03153.1"/>
    <property type="molecule type" value="Genomic_DNA"/>
</dbReference>
<dbReference type="OrthoDB" id="440553at2759"/>
<evidence type="ECO:0000256" key="6">
    <source>
        <dbReference type="SAM" id="MobiDB-lite"/>
    </source>
</evidence>
<dbReference type="CDD" id="cd17325">
    <property type="entry name" value="MFS_MdtG_SLC18_like"/>
    <property type="match status" value="1"/>
</dbReference>
<evidence type="ECO:0000256" key="7">
    <source>
        <dbReference type="SAM" id="Phobius"/>
    </source>
</evidence>
<feature type="transmembrane region" description="Helical" evidence="7">
    <location>
        <begin position="94"/>
        <end position="116"/>
    </location>
</feature>
<keyword evidence="10" id="KW-1185">Reference proteome</keyword>
<dbReference type="SUPFAM" id="SSF103473">
    <property type="entry name" value="MFS general substrate transporter"/>
    <property type="match status" value="1"/>
</dbReference>
<feature type="region of interest" description="Disordered" evidence="6">
    <location>
        <begin position="213"/>
        <end position="239"/>
    </location>
</feature>
<evidence type="ECO:0000256" key="5">
    <source>
        <dbReference type="ARBA" id="ARBA00023136"/>
    </source>
</evidence>
<sequence length="469" mass="50297">MEIDSNHRRPRPICFKLRSSSTFILIVVGFSLSPDLFLYGLVIPVLPFALNQLVGIPDQDIQPVISALLAAHALAAVLFSPIAGLIADAGKGRLPFLFGLVAMAASTALLCFGRTIPLLLLARVLQGLSAAIVWTVGLALVVDTVGSDKLGSALGSIYGVISVGSLASPTLGGIVYSRFGYYAVYELAGAILLIDIILRLLVIERSVAETYQPSNPEEAVTEQTSLLPRSPDRSNPPPSTNPIIRSFPLLKILLHPRLLSALFVTFTQASLLATFDATVPIHVKEIFGMDSLQSGLLFIAIQLPYLITGPIFGKWVDHSGARPAIIFGSIILIPTLIFLRLPHQSKEEWWIQVIGYTSLLTFSGIGLSAIGGPSLVDASQTVCDLHKSFPDLFGHKGPYGQLYAVNNVVFSLGMTIGPLLSGGLADQINYGNSMAVMSLLCLASFLVAWFGMKDKDLMGTRKSNVVTTR</sequence>
<evidence type="ECO:0000313" key="9">
    <source>
        <dbReference type="EMBL" id="EGG03153.1"/>
    </source>
</evidence>
<evidence type="ECO:0000256" key="4">
    <source>
        <dbReference type="ARBA" id="ARBA00022989"/>
    </source>
</evidence>
<feature type="transmembrane region" description="Helical" evidence="7">
    <location>
        <begin position="324"/>
        <end position="343"/>
    </location>
</feature>
<keyword evidence="3 7" id="KW-0812">Transmembrane</keyword>
<keyword evidence="2" id="KW-0813">Transport</keyword>
<proteinExistence type="predicted"/>
<evidence type="ECO:0000256" key="2">
    <source>
        <dbReference type="ARBA" id="ARBA00022448"/>
    </source>
</evidence>
<comment type="subcellular location">
    <subcellularLocation>
        <location evidence="1">Membrane</location>
        <topology evidence="1">Multi-pass membrane protein</topology>
    </subcellularLocation>
</comment>
<dbReference type="InParanoid" id="F4RWW4"/>
<dbReference type="GO" id="GO:0022857">
    <property type="term" value="F:transmembrane transporter activity"/>
    <property type="evidence" value="ECO:0007669"/>
    <property type="project" value="InterPro"/>
</dbReference>
<dbReference type="InterPro" id="IPR011701">
    <property type="entry name" value="MFS"/>
</dbReference>
<dbReference type="STRING" id="747676.F4RWW4"/>
<evidence type="ECO:0000256" key="1">
    <source>
        <dbReference type="ARBA" id="ARBA00004141"/>
    </source>
</evidence>
<dbReference type="KEGG" id="mlr:MELLADRAFT_44676"/>
<dbReference type="VEuPathDB" id="FungiDB:MELLADRAFT_44676"/>
<keyword evidence="5 7" id="KW-0472">Membrane</keyword>
<evidence type="ECO:0000256" key="3">
    <source>
        <dbReference type="ARBA" id="ARBA00022692"/>
    </source>
</evidence>
<feature type="domain" description="Major facilitator superfamily (MFS) profile" evidence="8">
    <location>
        <begin position="21"/>
        <end position="456"/>
    </location>
</feature>
<feature type="transmembrane region" description="Helical" evidence="7">
    <location>
        <begin position="433"/>
        <end position="452"/>
    </location>
</feature>
<feature type="transmembrane region" description="Helical" evidence="7">
    <location>
        <begin position="349"/>
        <end position="370"/>
    </location>
</feature>
<protein>
    <recommendedName>
        <fullName evidence="8">Major facilitator superfamily (MFS) profile domain-containing protein</fullName>
    </recommendedName>
</protein>
<dbReference type="GeneID" id="18928195"/>
<dbReference type="FunCoup" id="F4RWW4">
    <property type="interactions" value="1"/>
</dbReference>
<dbReference type="InterPro" id="IPR036259">
    <property type="entry name" value="MFS_trans_sf"/>
</dbReference>
<dbReference type="eggNOG" id="KOG3764">
    <property type="taxonomic scope" value="Eukaryota"/>
</dbReference>
<reference evidence="10" key="1">
    <citation type="journal article" date="2011" name="Proc. Natl. Acad. Sci. U.S.A.">
        <title>Obligate biotrophy features unraveled by the genomic analysis of rust fungi.</title>
        <authorList>
            <person name="Duplessis S."/>
            <person name="Cuomo C.A."/>
            <person name="Lin Y.-C."/>
            <person name="Aerts A."/>
            <person name="Tisserant E."/>
            <person name="Veneault-Fourrey C."/>
            <person name="Joly D.L."/>
            <person name="Hacquard S."/>
            <person name="Amselem J."/>
            <person name="Cantarel B.L."/>
            <person name="Chiu R."/>
            <person name="Coutinho P.M."/>
            <person name="Feau N."/>
            <person name="Field M."/>
            <person name="Frey P."/>
            <person name="Gelhaye E."/>
            <person name="Goldberg J."/>
            <person name="Grabherr M.G."/>
            <person name="Kodira C.D."/>
            <person name="Kohler A."/>
            <person name="Kuees U."/>
            <person name="Lindquist E.A."/>
            <person name="Lucas S.M."/>
            <person name="Mago R."/>
            <person name="Mauceli E."/>
            <person name="Morin E."/>
            <person name="Murat C."/>
            <person name="Pangilinan J.L."/>
            <person name="Park R."/>
            <person name="Pearson M."/>
            <person name="Quesneville H."/>
            <person name="Rouhier N."/>
            <person name="Sakthikumar S."/>
            <person name="Salamov A.A."/>
            <person name="Schmutz J."/>
            <person name="Selles B."/>
            <person name="Shapiro H."/>
            <person name="Tanguay P."/>
            <person name="Tuskan G.A."/>
            <person name="Henrissat B."/>
            <person name="Van de Peer Y."/>
            <person name="Rouze P."/>
            <person name="Ellis J.G."/>
            <person name="Dodds P.N."/>
            <person name="Schein J.E."/>
            <person name="Zhong S."/>
            <person name="Hamelin R.C."/>
            <person name="Grigoriev I.V."/>
            <person name="Szabo L.J."/>
            <person name="Martin F."/>
        </authorList>
    </citation>
    <scope>NUCLEOTIDE SEQUENCE [LARGE SCALE GENOMIC DNA]</scope>
    <source>
        <strain evidence="10">98AG31 / pathotype 3-4-7</strain>
    </source>
</reference>
<dbReference type="Proteomes" id="UP000001072">
    <property type="component" value="Unassembled WGS sequence"/>
</dbReference>
<accession>F4RWW4</accession>